<proteinExistence type="predicted"/>
<dbReference type="EMBL" id="JBCLYO010000011">
    <property type="protein sequence ID" value="KAL0085039.1"/>
    <property type="molecule type" value="Genomic_DNA"/>
</dbReference>
<feature type="domain" description="Helicase-associated" evidence="3">
    <location>
        <begin position="3"/>
        <end position="94"/>
    </location>
</feature>
<dbReference type="Pfam" id="PF21010">
    <property type="entry name" value="HA2_C"/>
    <property type="match status" value="1"/>
</dbReference>
<evidence type="ECO:0000313" key="5">
    <source>
        <dbReference type="Proteomes" id="UP001448207"/>
    </source>
</evidence>
<keyword evidence="1" id="KW-0547">Nucleotide-binding</keyword>
<evidence type="ECO:0000256" key="1">
    <source>
        <dbReference type="ARBA" id="ARBA00022741"/>
    </source>
</evidence>
<dbReference type="Gene3D" id="1.20.120.1080">
    <property type="match status" value="1"/>
</dbReference>
<dbReference type="SUPFAM" id="SSF52540">
    <property type="entry name" value="P-loop containing nucleoside triphosphate hydrolases"/>
    <property type="match status" value="1"/>
</dbReference>
<comment type="caution">
    <text evidence="4">The sequence shown here is derived from an EMBL/GenBank/DDBJ whole genome shotgun (WGS) entry which is preliminary data.</text>
</comment>
<dbReference type="InterPro" id="IPR048333">
    <property type="entry name" value="HA2_WH"/>
</dbReference>
<accession>A0ABR3AXA2</accession>
<dbReference type="PANTHER" id="PTHR18934:SF136">
    <property type="entry name" value="ATP-DEPENDENT RNA HELICASE DHX35-RELATED"/>
    <property type="match status" value="1"/>
</dbReference>
<dbReference type="PANTHER" id="PTHR18934">
    <property type="entry name" value="ATP-DEPENDENT RNA HELICASE"/>
    <property type="match status" value="1"/>
</dbReference>
<keyword evidence="5" id="KW-1185">Reference proteome</keyword>
<evidence type="ECO:0000259" key="3">
    <source>
        <dbReference type="SMART" id="SM00847"/>
    </source>
</evidence>
<dbReference type="SMART" id="SM00847">
    <property type="entry name" value="HA2"/>
    <property type="match status" value="1"/>
</dbReference>
<dbReference type="Pfam" id="PF04408">
    <property type="entry name" value="WHD_HA2"/>
    <property type="match status" value="1"/>
</dbReference>
<dbReference type="Proteomes" id="UP001448207">
    <property type="component" value="Unassembled WGS sequence"/>
</dbReference>
<sequence length="131" mass="14729">MIRALELLYSLKAINDVGELTLPLGEQLAEFPVDPMLGKILLASGEFKCSEEIVTIAAMLSVQDIWVQSRLPKELVMEARRKFWVEDGDHLSLLNVYNAFVNKGNKSGKWCHDRLLNFGECHPSVSCKRPG</sequence>
<keyword evidence="2" id="KW-0067">ATP-binding</keyword>
<reference evidence="4 5" key="1">
    <citation type="submission" date="2024-04" db="EMBL/GenBank/DDBJ databases">
        <title>Symmetric and asymmetric DNA N6-adenine methylation regulates different biological responses in Mucorales.</title>
        <authorList>
            <consortium name="Lawrence Berkeley National Laboratory"/>
            <person name="Lax C."/>
            <person name="Mondo S.J."/>
            <person name="Osorio-Concepcion M."/>
            <person name="Muszewska A."/>
            <person name="Corrochano-Luque M."/>
            <person name="Gutierrez G."/>
            <person name="Riley R."/>
            <person name="Lipzen A."/>
            <person name="Guo J."/>
            <person name="Hundley H."/>
            <person name="Amirebrahimi M."/>
            <person name="Ng V."/>
            <person name="Lorenzo-Gutierrez D."/>
            <person name="Binder U."/>
            <person name="Yang J."/>
            <person name="Song Y."/>
            <person name="Canovas D."/>
            <person name="Navarro E."/>
            <person name="Freitag M."/>
            <person name="Gabaldon T."/>
            <person name="Grigoriev I.V."/>
            <person name="Corrochano L.M."/>
            <person name="Nicolas F.E."/>
            <person name="Garre V."/>
        </authorList>
    </citation>
    <scope>NUCLEOTIDE SEQUENCE [LARGE SCALE GENOMIC DNA]</scope>
    <source>
        <strain evidence="4 5">L51</strain>
    </source>
</reference>
<organism evidence="4 5">
    <name type="scientific">Phycomyces blakesleeanus</name>
    <dbReference type="NCBI Taxonomy" id="4837"/>
    <lineage>
        <taxon>Eukaryota</taxon>
        <taxon>Fungi</taxon>
        <taxon>Fungi incertae sedis</taxon>
        <taxon>Mucoromycota</taxon>
        <taxon>Mucoromycotina</taxon>
        <taxon>Mucoromycetes</taxon>
        <taxon>Mucorales</taxon>
        <taxon>Phycomycetaceae</taxon>
        <taxon>Phycomyces</taxon>
    </lineage>
</organism>
<dbReference type="InterPro" id="IPR007502">
    <property type="entry name" value="Helicase-assoc_dom"/>
</dbReference>
<protein>
    <submittedName>
        <fullName evidence="4">Helicase associated domain-containing protein</fullName>
    </submittedName>
</protein>
<evidence type="ECO:0000256" key="2">
    <source>
        <dbReference type="ARBA" id="ARBA00022840"/>
    </source>
</evidence>
<dbReference type="InterPro" id="IPR027417">
    <property type="entry name" value="P-loop_NTPase"/>
</dbReference>
<gene>
    <name evidence="4" type="ORF">J3Q64DRAFT_1745243</name>
</gene>
<name>A0ABR3AXA2_PHYBL</name>
<evidence type="ECO:0000313" key="4">
    <source>
        <dbReference type="EMBL" id="KAL0085039.1"/>
    </source>
</evidence>